<dbReference type="InterPro" id="IPR023214">
    <property type="entry name" value="HAD_sf"/>
</dbReference>
<proteinExistence type="predicted"/>
<comment type="caution">
    <text evidence="1">The sequence shown here is derived from an EMBL/GenBank/DDBJ whole genome shotgun (WGS) entry which is preliminary data.</text>
</comment>
<dbReference type="Proteomes" id="UP000094056">
    <property type="component" value="Unassembled WGS sequence"/>
</dbReference>
<evidence type="ECO:0000313" key="1">
    <source>
        <dbReference type="EMBL" id="ODS31422.1"/>
    </source>
</evidence>
<dbReference type="AlphaFoldDB" id="A0A1E3X769"/>
<dbReference type="Gene3D" id="3.40.50.1000">
    <property type="entry name" value="HAD superfamily/HAD-like"/>
    <property type="match status" value="1"/>
</dbReference>
<name>A0A1E3X769_9BACT</name>
<organism evidence="1 2">
    <name type="scientific">Candidatus Scalindua rubra</name>
    <dbReference type="NCBI Taxonomy" id="1872076"/>
    <lineage>
        <taxon>Bacteria</taxon>
        <taxon>Pseudomonadati</taxon>
        <taxon>Planctomycetota</taxon>
        <taxon>Candidatus Brocadiia</taxon>
        <taxon>Candidatus Brocadiales</taxon>
        <taxon>Candidatus Scalinduaceae</taxon>
        <taxon>Candidatus Scalindua</taxon>
    </lineage>
</organism>
<evidence type="ECO:0000313" key="2">
    <source>
        <dbReference type="Proteomes" id="UP000094056"/>
    </source>
</evidence>
<dbReference type="EMBL" id="MAYW01000119">
    <property type="protein sequence ID" value="ODS31422.1"/>
    <property type="molecule type" value="Genomic_DNA"/>
</dbReference>
<accession>A0A1E3X769</accession>
<dbReference type="InterPro" id="IPR036412">
    <property type="entry name" value="HAD-like_sf"/>
</dbReference>
<gene>
    <name evidence="1" type="ORF">SCARUB_03468</name>
</gene>
<sequence>MKRRPAIVVDFDGVICENKFPDVGEPTEGVQEALNTLKKAGFRIIIHSCRTSFSFKDLLMGNQLDRIKDYMKHYKLHFDDIWVPDKPVGIAYIDDKAMKFKDNWGEITENLLIKAQKIK</sequence>
<protein>
    <submittedName>
        <fullName evidence="1">Uncharacterized protein</fullName>
    </submittedName>
</protein>
<reference evidence="1 2" key="1">
    <citation type="submission" date="2016-07" db="EMBL/GenBank/DDBJ databases">
        <title>Draft genome of Scalindua rubra, obtained from a brine-seawater interface in the Red Sea, sheds light on salt adaptation in anammox bacteria.</title>
        <authorList>
            <person name="Speth D.R."/>
            <person name="Lagkouvardos I."/>
            <person name="Wang Y."/>
            <person name="Qian P.-Y."/>
            <person name="Dutilh B.E."/>
            <person name="Jetten M.S."/>
        </authorList>
    </citation>
    <scope>NUCLEOTIDE SEQUENCE [LARGE SCALE GENOMIC DNA]</scope>
    <source>
        <strain evidence="1">BSI-1</strain>
    </source>
</reference>
<dbReference type="SUPFAM" id="SSF56784">
    <property type="entry name" value="HAD-like"/>
    <property type="match status" value="1"/>
</dbReference>